<protein>
    <submittedName>
        <fullName evidence="1">Uncharacterized protein</fullName>
    </submittedName>
</protein>
<proteinExistence type="predicted"/>
<reference evidence="1 2" key="1">
    <citation type="submission" date="2019-03" db="EMBL/GenBank/DDBJ databases">
        <title>Genomic Encyclopedia of Type Strains, Phase III (KMG-III): the genomes of soil and plant-associated and newly described type strains.</title>
        <authorList>
            <person name="Whitman W."/>
        </authorList>
    </citation>
    <scope>NUCLEOTIDE SEQUENCE [LARGE SCALE GENOMIC DNA]</scope>
    <source>
        <strain evidence="1 2">VKMAc-2574</strain>
    </source>
</reference>
<name>A0ABY2F4C3_9ACTN</name>
<dbReference type="EMBL" id="SODU01000006">
    <property type="protein sequence ID" value="TDW79699.1"/>
    <property type="molecule type" value="Genomic_DNA"/>
</dbReference>
<dbReference type="Proteomes" id="UP000295060">
    <property type="component" value="Unassembled WGS sequence"/>
</dbReference>
<keyword evidence="2" id="KW-1185">Reference proteome</keyword>
<evidence type="ECO:0000313" key="1">
    <source>
        <dbReference type="EMBL" id="TDW79699.1"/>
    </source>
</evidence>
<comment type="caution">
    <text evidence="1">The sequence shown here is derived from an EMBL/GenBank/DDBJ whole genome shotgun (WGS) entry which is preliminary data.</text>
</comment>
<sequence>MLEWETLELLVTVKAYPVVSDMHGECVCVAGIRTDTGVPAWVRLFPVPFRDLPYAQRFKKYDIVRLRARRTSSDTRPESYLPDANSIRVLSHLDTGRDWFKRRSYVEPLRAPSMCAVQSAQAMSGTSLGVFRPRRVLDLVWEDAQPRSTRQQAKLDQLSLFDSPSVEGLEEIPYKFRYRYQCEDCARNDSHQQRVLDWEIGQAYRSWRTKYGEEGALRAIRKRWLVEMASSAKDLHFYVGNIARFPRSFCVLGCFYPPLRTSTAPMF</sequence>
<evidence type="ECO:0000313" key="2">
    <source>
        <dbReference type="Proteomes" id="UP000295060"/>
    </source>
</evidence>
<organism evidence="1 2">
    <name type="scientific">Kribbella pratensis</name>
    <dbReference type="NCBI Taxonomy" id="2512112"/>
    <lineage>
        <taxon>Bacteria</taxon>
        <taxon>Bacillati</taxon>
        <taxon>Actinomycetota</taxon>
        <taxon>Actinomycetes</taxon>
        <taxon>Propionibacteriales</taxon>
        <taxon>Kribbellaceae</taxon>
        <taxon>Kribbella</taxon>
    </lineage>
</organism>
<accession>A0ABY2F4C3</accession>
<dbReference type="RefSeq" id="WP_134133333.1">
    <property type="nucleotide sequence ID" value="NZ_SODU01000006.1"/>
</dbReference>
<gene>
    <name evidence="1" type="ORF">EV137_8039</name>
</gene>